<name>A0A238YKD6_9FLAO</name>
<evidence type="ECO:0000256" key="4">
    <source>
        <dbReference type="ARBA" id="ARBA00023136"/>
    </source>
</evidence>
<keyword evidence="2 5" id="KW-0812">Transmembrane</keyword>
<evidence type="ECO:0000256" key="1">
    <source>
        <dbReference type="ARBA" id="ARBA00004141"/>
    </source>
</evidence>
<evidence type="ECO:0000256" key="3">
    <source>
        <dbReference type="ARBA" id="ARBA00022989"/>
    </source>
</evidence>
<keyword evidence="4 5" id="KW-0472">Membrane</keyword>
<evidence type="ECO:0000256" key="5">
    <source>
        <dbReference type="SAM" id="Phobius"/>
    </source>
</evidence>
<evidence type="ECO:0008006" key="8">
    <source>
        <dbReference type="Google" id="ProtNLM"/>
    </source>
</evidence>
<evidence type="ECO:0000256" key="2">
    <source>
        <dbReference type="ARBA" id="ARBA00022692"/>
    </source>
</evidence>
<organism evidence="6 7">
    <name type="scientific">Dokdonia pacifica</name>
    <dbReference type="NCBI Taxonomy" id="1627892"/>
    <lineage>
        <taxon>Bacteria</taxon>
        <taxon>Pseudomonadati</taxon>
        <taxon>Bacteroidota</taxon>
        <taxon>Flavobacteriia</taxon>
        <taxon>Flavobacteriales</taxon>
        <taxon>Flavobacteriaceae</taxon>
        <taxon>Dokdonia</taxon>
    </lineage>
</organism>
<dbReference type="Proteomes" id="UP000198379">
    <property type="component" value="Unassembled WGS sequence"/>
</dbReference>
<feature type="transmembrane region" description="Helical" evidence="5">
    <location>
        <begin position="25"/>
        <end position="45"/>
    </location>
</feature>
<dbReference type="RefSeq" id="WP_089370934.1">
    <property type="nucleotide sequence ID" value="NZ_BMEP01000001.1"/>
</dbReference>
<dbReference type="InterPro" id="IPR019109">
    <property type="entry name" value="MamF_MmsF"/>
</dbReference>
<accession>A0A238YKD6</accession>
<keyword evidence="7" id="KW-1185">Reference proteome</keyword>
<dbReference type="AlphaFoldDB" id="A0A238YKD6"/>
<dbReference type="OrthoDB" id="1446062at2"/>
<dbReference type="EMBL" id="FZNY01000002">
    <property type="protein sequence ID" value="SNR71716.1"/>
    <property type="molecule type" value="Genomic_DNA"/>
</dbReference>
<feature type="transmembrane region" description="Helical" evidence="5">
    <location>
        <begin position="66"/>
        <end position="97"/>
    </location>
</feature>
<evidence type="ECO:0000313" key="7">
    <source>
        <dbReference type="Proteomes" id="UP000198379"/>
    </source>
</evidence>
<gene>
    <name evidence="6" type="ORF">SAMN06265376_102158</name>
</gene>
<protein>
    <recommendedName>
        <fullName evidence="8">DUF4870 domain-containing protein</fullName>
    </recommendedName>
</protein>
<reference evidence="6 7" key="1">
    <citation type="submission" date="2017-06" db="EMBL/GenBank/DDBJ databases">
        <authorList>
            <person name="Kim H.J."/>
            <person name="Triplett B.A."/>
        </authorList>
    </citation>
    <scope>NUCLEOTIDE SEQUENCE [LARGE SCALE GENOMIC DNA]</scope>
    <source>
        <strain evidence="6 7">DSM 25597</strain>
    </source>
</reference>
<comment type="subcellular location">
    <subcellularLocation>
        <location evidence="1">Membrane</location>
        <topology evidence="1">Multi-pass membrane protein</topology>
    </subcellularLocation>
</comment>
<sequence length="121" mass="13407">MEIVHHETALREDKQLLVLTHLSQLLDYVTGFGGFIVPLILWVVNKDRVIAMDEHGKSIINFQISIFIYAILCIPAVFLLGLGILGIIAIGILAFVLPIVNAVKASNGEKPNYYISIPFFS</sequence>
<proteinExistence type="predicted"/>
<keyword evidence="3 5" id="KW-1133">Transmembrane helix</keyword>
<dbReference type="Pfam" id="PF09685">
    <property type="entry name" value="MamF_MmsF"/>
    <property type="match status" value="1"/>
</dbReference>
<evidence type="ECO:0000313" key="6">
    <source>
        <dbReference type="EMBL" id="SNR71716.1"/>
    </source>
</evidence>